<feature type="domain" description="Metallo-beta-lactamase" evidence="10">
    <location>
        <begin position="11"/>
        <end position="172"/>
    </location>
</feature>
<comment type="cofactor">
    <cofactor evidence="2">
        <name>Zn(2+)</name>
        <dbReference type="ChEBI" id="CHEBI:29105"/>
    </cofactor>
</comment>
<evidence type="ECO:0000256" key="3">
    <source>
        <dbReference type="ARBA" id="ARBA00004963"/>
    </source>
</evidence>
<comment type="catalytic activity">
    <reaction evidence="1">
        <text>an S-(2-hydroxyacyl)glutathione + H2O = a 2-hydroxy carboxylate + glutathione + H(+)</text>
        <dbReference type="Rhea" id="RHEA:21864"/>
        <dbReference type="ChEBI" id="CHEBI:15377"/>
        <dbReference type="ChEBI" id="CHEBI:15378"/>
        <dbReference type="ChEBI" id="CHEBI:57925"/>
        <dbReference type="ChEBI" id="CHEBI:58896"/>
        <dbReference type="ChEBI" id="CHEBI:71261"/>
        <dbReference type="EC" id="3.1.2.6"/>
    </reaction>
</comment>
<dbReference type="InterPro" id="IPR036866">
    <property type="entry name" value="RibonucZ/Hydroxyglut_hydro"/>
</dbReference>
<reference evidence="11 12" key="1">
    <citation type="journal article" date="2019" name="Sci. Rep.">
        <title>Orb-weaving spider Araneus ventricosus genome elucidates the spidroin gene catalogue.</title>
        <authorList>
            <person name="Kono N."/>
            <person name="Nakamura H."/>
            <person name="Ohtoshi R."/>
            <person name="Moran D.A.P."/>
            <person name="Shinohara A."/>
            <person name="Yoshida Y."/>
            <person name="Fujiwara M."/>
            <person name="Mori M."/>
            <person name="Tomita M."/>
            <person name="Arakawa K."/>
        </authorList>
    </citation>
    <scope>NUCLEOTIDE SEQUENCE [LARGE SCALE GENOMIC DNA]</scope>
</reference>
<evidence type="ECO:0000256" key="4">
    <source>
        <dbReference type="ARBA" id="ARBA00006759"/>
    </source>
</evidence>
<dbReference type="GO" id="GO:0031123">
    <property type="term" value="P:RNA 3'-end processing"/>
    <property type="evidence" value="ECO:0007669"/>
    <property type="project" value="UniProtKB-ARBA"/>
</dbReference>
<comment type="pathway">
    <text evidence="3">Secondary metabolite metabolism; methylglyoxal degradation; (R)-lactate from methylglyoxal: step 2/2.</text>
</comment>
<dbReference type="Pfam" id="PF00753">
    <property type="entry name" value="Lactamase_B"/>
    <property type="match status" value="1"/>
</dbReference>
<dbReference type="NCBIfam" id="TIGR03413">
    <property type="entry name" value="GSH_gloB"/>
    <property type="match status" value="1"/>
</dbReference>
<evidence type="ECO:0000256" key="6">
    <source>
        <dbReference type="ARBA" id="ARBA00022723"/>
    </source>
</evidence>
<evidence type="ECO:0000256" key="8">
    <source>
        <dbReference type="ARBA" id="ARBA00022833"/>
    </source>
</evidence>
<keyword evidence="12" id="KW-1185">Reference proteome</keyword>
<dbReference type="SUPFAM" id="SSF56281">
    <property type="entry name" value="Metallo-hydrolase/oxidoreductase"/>
    <property type="match status" value="1"/>
</dbReference>
<dbReference type="InterPro" id="IPR017782">
    <property type="entry name" value="Hydroxyacylglutathione_Hdrlase"/>
</dbReference>
<evidence type="ECO:0000256" key="5">
    <source>
        <dbReference type="ARBA" id="ARBA00011917"/>
    </source>
</evidence>
<dbReference type="Gene3D" id="3.60.15.10">
    <property type="entry name" value="Ribonuclease Z/Hydroxyacylglutathione hydrolase-like"/>
    <property type="match status" value="1"/>
</dbReference>
<dbReference type="InterPro" id="IPR035680">
    <property type="entry name" value="Clx_II_MBL"/>
</dbReference>
<evidence type="ECO:0000256" key="2">
    <source>
        <dbReference type="ARBA" id="ARBA00001947"/>
    </source>
</evidence>
<dbReference type="HAMAP" id="MF_01374">
    <property type="entry name" value="Glyoxalase_2"/>
    <property type="match status" value="1"/>
</dbReference>
<sequence length="258" mass="28472">MKVKILPALDDNYMYLIIDEKTQKAAVVDPVEPATVLKVAKEENVDLTTILTTHHHWDHAGGNAELKSLKKNIRVVGGDQNIAGLTDKVTHGDTLQVGGLHINCLLTPCHTRGHICYFVEDENGGSPAVFTGDTLFSAGCGKFFEGTPEQMYEALVRILGNLPDSTLVYCGHEYTGNNLLYAAHVEPDNPVIKSKLEWAITKHEAKEPTVPSTIGDEKTFNPFMRVKEPSVQKHAGSTDPVAVMNFLRNEKNHFSKRL</sequence>
<gene>
    <name evidence="11" type="primary">HAGH_0</name>
    <name evidence="11" type="ORF">AVEN_160621_1</name>
</gene>
<evidence type="ECO:0000256" key="1">
    <source>
        <dbReference type="ARBA" id="ARBA00001623"/>
    </source>
</evidence>
<dbReference type="GO" id="GO:0004416">
    <property type="term" value="F:hydroxyacylglutathione hydrolase activity"/>
    <property type="evidence" value="ECO:0007669"/>
    <property type="project" value="UniProtKB-EC"/>
</dbReference>
<accession>A0A4Y2RV89</accession>
<keyword evidence="8" id="KW-0862">Zinc</keyword>
<evidence type="ECO:0000256" key="7">
    <source>
        <dbReference type="ARBA" id="ARBA00022801"/>
    </source>
</evidence>
<dbReference type="EC" id="3.1.2.6" evidence="5"/>
<dbReference type="CDD" id="cd07723">
    <property type="entry name" value="hydroxyacylglutathione_hydrolase_MBL-fold"/>
    <property type="match status" value="1"/>
</dbReference>
<evidence type="ECO:0000256" key="9">
    <source>
        <dbReference type="ARBA" id="ARBA00031044"/>
    </source>
</evidence>
<keyword evidence="6" id="KW-0479">Metal-binding</keyword>
<evidence type="ECO:0000313" key="11">
    <source>
        <dbReference type="EMBL" id="GBN79613.1"/>
    </source>
</evidence>
<keyword evidence="7 11" id="KW-0378">Hydrolase</keyword>
<dbReference type="EMBL" id="BGPR01018607">
    <property type="protein sequence ID" value="GBN79613.1"/>
    <property type="molecule type" value="Genomic_DNA"/>
</dbReference>
<dbReference type="InterPro" id="IPR032282">
    <property type="entry name" value="HAGH_C"/>
</dbReference>
<dbReference type="PANTHER" id="PTHR11935">
    <property type="entry name" value="BETA LACTAMASE DOMAIN"/>
    <property type="match status" value="1"/>
</dbReference>
<dbReference type="GO" id="GO:0019243">
    <property type="term" value="P:methylglyoxal catabolic process to D-lactate via S-lactoyl-glutathione"/>
    <property type="evidence" value="ECO:0007669"/>
    <property type="project" value="InterPro"/>
</dbReference>
<comment type="caution">
    <text evidence="11">The sequence shown here is derived from an EMBL/GenBank/DDBJ whole genome shotgun (WGS) entry which is preliminary data.</text>
</comment>
<proteinExistence type="inferred from homology"/>
<name>A0A4Y2RV89_ARAVE</name>
<evidence type="ECO:0000313" key="12">
    <source>
        <dbReference type="Proteomes" id="UP000499080"/>
    </source>
</evidence>
<dbReference type="InterPro" id="IPR001279">
    <property type="entry name" value="Metallo-B-lactamas"/>
</dbReference>
<dbReference type="FunFam" id="3.60.15.10:FF:000019">
    <property type="entry name" value="Hydroxyacylglutathione hydrolase, mitochondrial"/>
    <property type="match status" value="1"/>
</dbReference>
<dbReference type="AlphaFoldDB" id="A0A4Y2RV89"/>
<dbReference type="GO" id="GO:0046872">
    <property type="term" value="F:metal ion binding"/>
    <property type="evidence" value="ECO:0007669"/>
    <property type="project" value="UniProtKB-KW"/>
</dbReference>
<dbReference type="SMART" id="SM00849">
    <property type="entry name" value="Lactamase_B"/>
    <property type="match status" value="1"/>
</dbReference>
<dbReference type="PANTHER" id="PTHR11935:SF94">
    <property type="entry name" value="TENZING NORGAY, ISOFORM C"/>
    <property type="match status" value="1"/>
</dbReference>
<dbReference type="OrthoDB" id="515692at2759"/>
<organism evidence="11 12">
    <name type="scientific">Araneus ventricosus</name>
    <name type="common">Orbweaver spider</name>
    <name type="synonym">Epeira ventricosa</name>
    <dbReference type="NCBI Taxonomy" id="182803"/>
    <lineage>
        <taxon>Eukaryota</taxon>
        <taxon>Metazoa</taxon>
        <taxon>Ecdysozoa</taxon>
        <taxon>Arthropoda</taxon>
        <taxon>Chelicerata</taxon>
        <taxon>Arachnida</taxon>
        <taxon>Araneae</taxon>
        <taxon>Araneomorphae</taxon>
        <taxon>Entelegynae</taxon>
        <taxon>Araneoidea</taxon>
        <taxon>Araneidae</taxon>
        <taxon>Araneus</taxon>
    </lineage>
</organism>
<dbReference type="Proteomes" id="UP000499080">
    <property type="component" value="Unassembled WGS sequence"/>
</dbReference>
<protein>
    <recommendedName>
        <fullName evidence="5">hydroxyacylglutathione hydrolase</fullName>
        <ecNumber evidence="5">3.1.2.6</ecNumber>
    </recommendedName>
    <alternativeName>
        <fullName evidence="9">Glyoxalase II</fullName>
    </alternativeName>
</protein>
<dbReference type="Pfam" id="PF16123">
    <property type="entry name" value="HAGH_C"/>
    <property type="match status" value="1"/>
</dbReference>
<dbReference type="PIRSF" id="PIRSF005457">
    <property type="entry name" value="Glx"/>
    <property type="match status" value="1"/>
</dbReference>
<comment type="similarity">
    <text evidence="4">Belongs to the metallo-beta-lactamase superfamily. Glyoxalase II family.</text>
</comment>
<evidence type="ECO:0000259" key="10">
    <source>
        <dbReference type="SMART" id="SM00849"/>
    </source>
</evidence>